<accession>A0A7U2HWI0</accession>
<feature type="compositionally biased region" description="Acidic residues" evidence="3">
    <location>
        <begin position="159"/>
        <end position="177"/>
    </location>
</feature>
<sequence length="177" mass="19524">MATSNRGPPGTVAANKEGIPNRTLYVRNLNDKLPKEDLKRSLYMLFATYGVVLDVVALKTAKMRGQAHVVFRDLDASTQAMRALQGFTFFGKDMQIAYAKTKSDTIAKLDGTYKMPEPEREAEPEQTTAQAKGFGAAPEKAVPVNAQDSAKGQKRARDEEEEEEDDAEMEMDVSDSD</sequence>
<dbReference type="InterPro" id="IPR035979">
    <property type="entry name" value="RBD_domain_sf"/>
</dbReference>
<dbReference type="Pfam" id="PF00076">
    <property type="entry name" value="RRM_1"/>
    <property type="match status" value="1"/>
</dbReference>
<evidence type="ECO:0000256" key="3">
    <source>
        <dbReference type="SAM" id="MobiDB-lite"/>
    </source>
</evidence>
<dbReference type="InterPro" id="IPR012677">
    <property type="entry name" value="Nucleotide-bd_a/b_plait_sf"/>
</dbReference>
<gene>
    <name evidence="5" type="ORF">JI435_035020</name>
</gene>
<dbReference type="Proteomes" id="UP000663193">
    <property type="component" value="Chromosome 3"/>
</dbReference>
<dbReference type="SUPFAM" id="SSF54928">
    <property type="entry name" value="RNA-binding domain, RBD"/>
    <property type="match status" value="1"/>
</dbReference>
<dbReference type="CDD" id="cd12246">
    <property type="entry name" value="RRM1_U1A_like"/>
    <property type="match status" value="1"/>
</dbReference>
<dbReference type="GO" id="GO:0003723">
    <property type="term" value="F:RNA binding"/>
    <property type="evidence" value="ECO:0007669"/>
    <property type="project" value="UniProtKB-UniRule"/>
</dbReference>
<feature type="domain" description="RRM" evidence="4">
    <location>
        <begin position="22"/>
        <end position="101"/>
    </location>
</feature>
<dbReference type="SMART" id="SM00360">
    <property type="entry name" value="RRM"/>
    <property type="match status" value="1"/>
</dbReference>
<dbReference type="PANTHER" id="PTHR16105">
    <property type="entry name" value="RNA-BINDING REGION-CONTAINING PROTEIN 3"/>
    <property type="match status" value="1"/>
</dbReference>
<dbReference type="FunFam" id="3.30.70.330:FF:000572">
    <property type="entry name" value="U1 small nuclear ribonucleoprotein A"/>
    <property type="match status" value="1"/>
</dbReference>
<evidence type="ECO:0000259" key="4">
    <source>
        <dbReference type="PROSITE" id="PS50102"/>
    </source>
</evidence>
<evidence type="ECO:0000313" key="6">
    <source>
        <dbReference type="Proteomes" id="UP000663193"/>
    </source>
</evidence>
<keyword evidence="6" id="KW-1185">Reference proteome</keyword>
<proteinExistence type="predicted"/>
<keyword evidence="1 2" id="KW-0694">RNA-binding</keyword>
<dbReference type="RefSeq" id="XP_001794063.1">
    <property type="nucleotide sequence ID" value="XM_001794011.1"/>
</dbReference>
<protein>
    <recommendedName>
        <fullName evidence="4">RRM domain-containing protein</fullName>
    </recommendedName>
</protein>
<dbReference type="VEuPathDB" id="FungiDB:JI435_035020"/>
<evidence type="ECO:0000256" key="2">
    <source>
        <dbReference type="PROSITE-ProRule" id="PRU00176"/>
    </source>
</evidence>
<name>A0A7U2HWI0_PHANO</name>
<dbReference type="OMA" id="NLYMLFA"/>
<dbReference type="AlphaFoldDB" id="A0A7U2HWI0"/>
<reference evidence="6" key="1">
    <citation type="journal article" date="2021" name="BMC Genomics">
        <title>Chromosome-level genome assembly and manually-curated proteome of model necrotroph Parastagonospora nodorum Sn15 reveals a genome-wide trove of candidate effector homologs, and redundancy of virulence-related functions within an accessory chromosome.</title>
        <authorList>
            <person name="Bertazzoni S."/>
            <person name="Jones D.A.B."/>
            <person name="Phan H.T."/>
            <person name="Tan K.-C."/>
            <person name="Hane J.K."/>
        </authorList>
    </citation>
    <scope>NUCLEOTIDE SEQUENCE [LARGE SCALE GENOMIC DNA]</scope>
    <source>
        <strain evidence="6">SN15 / ATCC MYA-4574 / FGSC 10173)</strain>
    </source>
</reference>
<evidence type="ECO:0000256" key="1">
    <source>
        <dbReference type="ARBA" id="ARBA00022884"/>
    </source>
</evidence>
<organism evidence="5 6">
    <name type="scientific">Phaeosphaeria nodorum (strain SN15 / ATCC MYA-4574 / FGSC 10173)</name>
    <name type="common">Glume blotch fungus</name>
    <name type="synonym">Parastagonospora nodorum</name>
    <dbReference type="NCBI Taxonomy" id="321614"/>
    <lineage>
        <taxon>Eukaryota</taxon>
        <taxon>Fungi</taxon>
        <taxon>Dikarya</taxon>
        <taxon>Ascomycota</taxon>
        <taxon>Pezizomycotina</taxon>
        <taxon>Dothideomycetes</taxon>
        <taxon>Pleosporomycetidae</taxon>
        <taxon>Pleosporales</taxon>
        <taxon>Pleosporineae</taxon>
        <taxon>Phaeosphaeriaceae</taxon>
        <taxon>Parastagonospora</taxon>
    </lineage>
</organism>
<dbReference type="PROSITE" id="PS50102">
    <property type="entry name" value="RRM"/>
    <property type="match status" value="1"/>
</dbReference>
<dbReference type="EMBL" id="CP069025">
    <property type="protein sequence ID" value="QRC93253.1"/>
    <property type="molecule type" value="Genomic_DNA"/>
</dbReference>
<dbReference type="PANTHER" id="PTHR16105:SF0">
    <property type="entry name" value="RNA-BINDING REGION-CONTAINING PROTEIN 3"/>
    <property type="match status" value="1"/>
</dbReference>
<dbReference type="InterPro" id="IPR000504">
    <property type="entry name" value="RRM_dom"/>
</dbReference>
<dbReference type="Gene3D" id="3.30.70.330">
    <property type="match status" value="1"/>
</dbReference>
<dbReference type="InterPro" id="IPR045164">
    <property type="entry name" value="RBM41/RNPC3"/>
</dbReference>
<evidence type="ECO:0000313" key="5">
    <source>
        <dbReference type="EMBL" id="QRC93253.1"/>
    </source>
</evidence>
<feature type="region of interest" description="Disordered" evidence="3">
    <location>
        <begin position="116"/>
        <end position="177"/>
    </location>
</feature>
<dbReference type="OrthoDB" id="277802at2759"/>
<dbReference type="KEGG" id="pno:SNOG_03502"/>